<dbReference type="Proteomes" id="UP000738359">
    <property type="component" value="Unassembled WGS sequence"/>
</dbReference>
<name>A0A9P6J5Y2_MORAP</name>
<evidence type="ECO:0000313" key="4">
    <source>
        <dbReference type="Proteomes" id="UP000738359"/>
    </source>
</evidence>
<sequence>MPDLTKDRPGDLAAPFLNGHSTTAPTAPDKKRTHPLSSRKDASPLSLALPLSTRSTNGLSLGHGSAMGYTTTNGTPSAAAPSSLSAGYLEHRRDTFHSLTQLPSSSSSSSAPFQPLTNSNLSNSVSWANHSSGLQLDDHTHGPIPAPSHPPLHHRPQSLSYANQQHTFVGSPISPEATSTRRRRLSTASSSSKHRMGSSSNLRSKAPNTPHHTRRFTTLISDQEPDTTYLWGYLLFFCTMIGFTLSMYALVASNYVPKTDNKTLDWIKQDSHYCMLVPVTIPVTVLAVLFNWLGMKLFRHN</sequence>
<reference evidence="3" key="1">
    <citation type="journal article" date="2020" name="Fungal Divers.">
        <title>Resolving the Mortierellaceae phylogeny through synthesis of multi-gene phylogenetics and phylogenomics.</title>
        <authorList>
            <person name="Vandepol N."/>
            <person name="Liber J."/>
            <person name="Desiro A."/>
            <person name="Na H."/>
            <person name="Kennedy M."/>
            <person name="Barry K."/>
            <person name="Grigoriev I.V."/>
            <person name="Miller A.N."/>
            <person name="O'Donnell K."/>
            <person name="Stajich J.E."/>
            <person name="Bonito G."/>
        </authorList>
    </citation>
    <scope>NUCLEOTIDE SEQUENCE</scope>
    <source>
        <strain evidence="3">CK1249</strain>
    </source>
</reference>
<feature type="region of interest" description="Disordered" evidence="1">
    <location>
        <begin position="130"/>
        <end position="157"/>
    </location>
</feature>
<dbReference type="InterPro" id="IPR029164">
    <property type="entry name" value="PIG-Y"/>
</dbReference>
<feature type="region of interest" description="Disordered" evidence="1">
    <location>
        <begin position="1"/>
        <end position="50"/>
    </location>
</feature>
<proteinExistence type="predicted"/>
<dbReference type="Pfam" id="PF15159">
    <property type="entry name" value="PIG-Y"/>
    <property type="match status" value="1"/>
</dbReference>
<feature type="transmembrane region" description="Helical" evidence="2">
    <location>
        <begin position="230"/>
        <end position="252"/>
    </location>
</feature>
<evidence type="ECO:0000256" key="1">
    <source>
        <dbReference type="SAM" id="MobiDB-lite"/>
    </source>
</evidence>
<feature type="transmembrane region" description="Helical" evidence="2">
    <location>
        <begin position="273"/>
        <end position="293"/>
    </location>
</feature>
<organism evidence="3 4">
    <name type="scientific">Mortierella alpina</name>
    <name type="common">Oleaginous fungus</name>
    <name type="synonym">Mortierella renispora</name>
    <dbReference type="NCBI Taxonomy" id="64518"/>
    <lineage>
        <taxon>Eukaryota</taxon>
        <taxon>Fungi</taxon>
        <taxon>Fungi incertae sedis</taxon>
        <taxon>Mucoromycota</taxon>
        <taxon>Mortierellomycotina</taxon>
        <taxon>Mortierellomycetes</taxon>
        <taxon>Mortierellales</taxon>
        <taxon>Mortierellaceae</taxon>
        <taxon>Mortierella</taxon>
    </lineage>
</organism>
<keyword evidence="4" id="KW-1185">Reference proteome</keyword>
<evidence type="ECO:0000313" key="3">
    <source>
        <dbReference type="EMBL" id="KAF9963188.1"/>
    </source>
</evidence>
<protein>
    <submittedName>
        <fullName evidence="3">Uncharacterized protein</fullName>
    </submittedName>
</protein>
<dbReference type="AlphaFoldDB" id="A0A9P6J5Y2"/>
<comment type="caution">
    <text evidence="3">The sequence shown here is derived from an EMBL/GenBank/DDBJ whole genome shotgun (WGS) entry which is preliminary data.</text>
</comment>
<feature type="compositionally biased region" description="Basic and acidic residues" evidence="1">
    <location>
        <begin position="1"/>
        <end position="10"/>
    </location>
</feature>
<dbReference type="PANTHER" id="PTHR36485">
    <property type="entry name" value="OS01G0939000 PROTEIN"/>
    <property type="match status" value="1"/>
</dbReference>
<feature type="region of interest" description="Disordered" evidence="1">
    <location>
        <begin position="63"/>
        <end position="84"/>
    </location>
</feature>
<dbReference type="OrthoDB" id="2157498at2759"/>
<feature type="region of interest" description="Disordered" evidence="1">
    <location>
        <begin position="169"/>
        <end position="218"/>
    </location>
</feature>
<gene>
    <name evidence="3" type="ORF">BGZ70_007590</name>
</gene>
<accession>A0A9P6J5Y2</accession>
<evidence type="ECO:0000256" key="2">
    <source>
        <dbReference type="SAM" id="Phobius"/>
    </source>
</evidence>
<keyword evidence="2" id="KW-0812">Transmembrane</keyword>
<keyword evidence="2" id="KW-0472">Membrane</keyword>
<dbReference type="PANTHER" id="PTHR36485:SF1">
    <property type="entry name" value="TRANSMEMBRANE PROTEIN"/>
    <property type="match status" value="1"/>
</dbReference>
<dbReference type="EMBL" id="JAAAHY010000490">
    <property type="protein sequence ID" value="KAF9963188.1"/>
    <property type="molecule type" value="Genomic_DNA"/>
</dbReference>
<keyword evidence="2" id="KW-1133">Transmembrane helix</keyword>